<feature type="compositionally biased region" description="Polar residues" evidence="2">
    <location>
        <begin position="338"/>
        <end position="348"/>
    </location>
</feature>
<dbReference type="GO" id="GO:0030688">
    <property type="term" value="C:preribosome, small subunit precursor"/>
    <property type="evidence" value="ECO:0007669"/>
    <property type="project" value="TreeGrafter"/>
</dbReference>
<evidence type="ECO:0000256" key="2">
    <source>
        <dbReference type="SAM" id="MobiDB-lite"/>
    </source>
</evidence>
<dbReference type="GO" id="GO:0005829">
    <property type="term" value="C:cytosol"/>
    <property type="evidence" value="ECO:0007669"/>
    <property type="project" value="TreeGrafter"/>
</dbReference>
<evidence type="ECO:0000313" key="3">
    <source>
        <dbReference type="EMBL" id="EME43124.1"/>
    </source>
</evidence>
<sequence length="516" mass="57434">MPRQKPFSKKDGAIHFQLLHRAQNDPLIHDENATSMVFAEIEKTQPRQQRRDEEYAPSSAASNYSGATYRSYRSTKSKARGDLEGEFGLSFKQNEGEAAQHGVFYDDTQYDYMQHMKDLGTGEGAVTWVEAKMPHKDKGKGKQRLEDALRDMDLDEMRSVGQSSVTSSVARSLLPEEVLPSEFVQKRSYQDMQDVPDEIAGFQPDMDPRLREVLEALDDEEYVDEEEDIFGELTKDGHEMDRDEWESLGEQQLFDDDDDAGWESDDTIKAPATPPSKSDLPDPDLPLPEGEDVAPPEDPQAVPTADPTHGAWLDEFNKFKKAERAVKPERPRGFAPSTIESSALSSLATGRKKKRKGAQTSTSNYSMTSSALVRTGQLTSLDDRFDKMEANYSLAEFPEEDEDDYLGDTGSMASGMTGMSKASRVSKYSVTSGMSGVSGISSYSHVTDSEAPKLIRPDFDSMCDEFLGTHSKVGKSARRVRRGAPQSGLEQLDSVRKELGDPKQFISSRYRSTKAS</sequence>
<reference evidence="3 4" key="2">
    <citation type="journal article" date="2012" name="PLoS Pathog.">
        <title>Diverse lifestyles and strategies of plant pathogenesis encoded in the genomes of eighteen Dothideomycetes fungi.</title>
        <authorList>
            <person name="Ohm R.A."/>
            <person name="Feau N."/>
            <person name="Henrissat B."/>
            <person name="Schoch C.L."/>
            <person name="Horwitz B.A."/>
            <person name="Barry K.W."/>
            <person name="Condon B.J."/>
            <person name="Copeland A.C."/>
            <person name="Dhillon B."/>
            <person name="Glaser F."/>
            <person name="Hesse C.N."/>
            <person name="Kosti I."/>
            <person name="LaButti K."/>
            <person name="Lindquist E.A."/>
            <person name="Lucas S."/>
            <person name="Salamov A.A."/>
            <person name="Bradshaw R.E."/>
            <person name="Ciuffetti L."/>
            <person name="Hamelin R.C."/>
            <person name="Kema G.H.J."/>
            <person name="Lawrence C."/>
            <person name="Scott J.A."/>
            <person name="Spatafora J.W."/>
            <person name="Turgeon B.G."/>
            <person name="de Wit P.J.G.M."/>
            <person name="Zhong S."/>
            <person name="Goodwin S.B."/>
            <person name="Grigoriev I.V."/>
        </authorList>
    </citation>
    <scope>NUCLEOTIDE SEQUENCE [LARGE SCALE GENOMIC DNA]</scope>
    <source>
        <strain evidence="4">NZE10 / CBS 128990</strain>
    </source>
</reference>
<dbReference type="PANTHER" id="PTHR21531">
    <property type="entry name" value="LOW-TEMPERATURE VIABILITY PROTEIN LTV1-RELATED"/>
    <property type="match status" value="1"/>
</dbReference>
<feature type="region of interest" description="Disordered" evidence="2">
    <location>
        <begin position="42"/>
        <end position="73"/>
    </location>
</feature>
<feature type="region of interest" description="Disordered" evidence="2">
    <location>
        <begin position="399"/>
        <end position="447"/>
    </location>
</feature>
<feature type="region of interest" description="Disordered" evidence="2">
    <location>
        <begin position="474"/>
        <end position="496"/>
    </location>
</feature>
<dbReference type="InterPro" id="IPR007307">
    <property type="entry name" value="Ltv1"/>
</dbReference>
<feature type="compositionally biased region" description="Basic and acidic residues" evidence="2">
    <location>
        <begin position="42"/>
        <end position="54"/>
    </location>
</feature>
<organism evidence="3 4">
    <name type="scientific">Dothistroma septosporum (strain NZE10 / CBS 128990)</name>
    <name type="common">Red band needle blight fungus</name>
    <name type="synonym">Mycosphaerella pini</name>
    <dbReference type="NCBI Taxonomy" id="675120"/>
    <lineage>
        <taxon>Eukaryota</taxon>
        <taxon>Fungi</taxon>
        <taxon>Dikarya</taxon>
        <taxon>Ascomycota</taxon>
        <taxon>Pezizomycotina</taxon>
        <taxon>Dothideomycetes</taxon>
        <taxon>Dothideomycetidae</taxon>
        <taxon>Mycosphaerellales</taxon>
        <taxon>Mycosphaerellaceae</taxon>
        <taxon>Dothistroma</taxon>
    </lineage>
</organism>
<dbReference type="OrthoDB" id="5852896at2759"/>
<dbReference type="EMBL" id="KB446540">
    <property type="protein sequence ID" value="EME43124.1"/>
    <property type="molecule type" value="Genomic_DNA"/>
</dbReference>
<comment type="similarity">
    <text evidence="1">Belongs to the LTV1 family.</text>
</comment>
<evidence type="ECO:0000256" key="1">
    <source>
        <dbReference type="ARBA" id="ARBA00009078"/>
    </source>
</evidence>
<proteinExistence type="inferred from homology"/>
<dbReference type="Pfam" id="PF04180">
    <property type="entry name" value="LTV"/>
    <property type="match status" value="1"/>
</dbReference>
<dbReference type="OMA" id="TAQHFTL"/>
<dbReference type="GO" id="GO:0005634">
    <property type="term" value="C:nucleus"/>
    <property type="evidence" value="ECO:0007669"/>
    <property type="project" value="TreeGrafter"/>
</dbReference>
<feature type="compositionally biased region" description="Basic and acidic residues" evidence="2">
    <location>
        <begin position="315"/>
        <end position="332"/>
    </location>
</feature>
<accession>M2Y4A5</accession>
<dbReference type="Proteomes" id="UP000016933">
    <property type="component" value="Unassembled WGS sequence"/>
</dbReference>
<protein>
    <recommendedName>
        <fullName evidence="5">Low temperature viability protein</fullName>
    </recommendedName>
</protein>
<dbReference type="STRING" id="675120.M2Y4A5"/>
<name>M2Y4A5_DOTSN</name>
<gene>
    <name evidence="3" type="ORF">DOTSEDRAFT_45114</name>
</gene>
<dbReference type="AlphaFoldDB" id="M2Y4A5"/>
<feature type="compositionally biased region" description="Acidic residues" evidence="2">
    <location>
        <begin position="217"/>
        <end position="230"/>
    </location>
</feature>
<reference evidence="4" key="1">
    <citation type="journal article" date="2012" name="PLoS Genet.">
        <title>The genomes of the fungal plant pathogens Cladosporium fulvum and Dothistroma septosporum reveal adaptation to different hosts and lifestyles but also signatures of common ancestry.</title>
        <authorList>
            <person name="de Wit P.J.G.M."/>
            <person name="van der Burgt A."/>
            <person name="Oekmen B."/>
            <person name="Stergiopoulos I."/>
            <person name="Abd-Elsalam K.A."/>
            <person name="Aerts A.L."/>
            <person name="Bahkali A.H."/>
            <person name="Beenen H.G."/>
            <person name="Chettri P."/>
            <person name="Cox M.P."/>
            <person name="Datema E."/>
            <person name="de Vries R.P."/>
            <person name="Dhillon B."/>
            <person name="Ganley A.R."/>
            <person name="Griffiths S.A."/>
            <person name="Guo Y."/>
            <person name="Hamelin R.C."/>
            <person name="Henrissat B."/>
            <person name="Kabir M.S."/>
            <person name="Jashni M.K."/>
            <person name="Kema G."/>
            <person name="Klaubauf S."/>
            <person name="Lapidus A."/>
            <person name="Levasseur A."/>
            <person name="Lindquist E."/>
            <person name="Mehrabi R."/>
            <person name="Ohm R.A."/>
            <person name="Owen T.J."/>
            <person name="Salamov A."/>
            <person name="Schwelm A."/>
            <person name="Schijlen E."/>
            <person name="Sun H."/>
            <person name="van den Burg H.A."/>
            <person name="van Ham R.C.H.J."/>
            <person name="Zhang S."/>
            <person name="Goodwin S.B."/>
            <person name="Grigoriev I.V."/>
            <person name="Collemare J."/>
            <person name="Bradshaw R.E."/>
        </authorList>
    </citation>
    <scope>NUCLEOTIDE SEQUENCE [LARGE SCALE GENOMIC DNA]</scope>
    <source>
        <strain evidence="4">NZE10 / CBS 128990</strain>
    </source>
</reference>
<evidence type="ECO:0008006" key="5">
    <source>
        <dbReference type="Google" id="ProtNLM"/>
    </source>
</evidence>
<feature type="compositionally biased region" description="Acidic residues" evidence="2">
    <location>
        <begin position="242"/>
        <end position="265"/>
    </location>
</feature>
<feature type="compositionally biased region" description="Polar residues" evidence="2">
    <location>
        <begin position="59"/>
        <end position="72"/>
    </location>
</feature>
<evidence type="ECO:0000313" key="4">
    <source>
        <dbReference type="Proteomes" id="UP000016933"/>
    </source>
</evidence>
<feature type="region of interest" description="Disordered" evidence="2">
    <location>
        <begin position="217"/>
        <end position="373"/>
    </location>
</feature>
<feature type="compositionally biased region" description="Polar residues" evidence="2">
    <location>
        <begin position="426"/>
        <end position="446"/>
    </location>
</feature>
<dbReference type="PANTHER" id="PTHR21531:SF0">
    <property type="entry name" value="PROTEIN LTV1 HOMOLOG"/>
    <property type="match status" value="1"/>
</dbReference>
<keyword evidence="4" id="KW-1185">Reference proteome</keyword>
<dbReference type="GO" id="GO:0042274">
    <property type="term" value="P:ribosomal small subunit biogenesis"/>
    <property type="evidence" value="ECO:0007669"/>
    <property type="project" value="InterPro"/>
</dbReference>
<feature type="compositionally biased region" description="Polar residues" evidence="2">
    <location>
        <begin position="358"/>
        <end position="373"/>
    </location>
</feature>
<dbReference type="eggNOG" id="KOG2637">
    <property type="taxonomic scope" value="Eukaryota"/>
</dbReference>
<dbReference type="GO" id="GO:0000056">
    <property type="term" value="P:ribosomal small subunit export from nucleus"/>
    <property type="evidence" value="ECO:0007669"/>
    <property type="project" value="TreeGrafter"/>
</dbReference>
<dbReference type="HOGENOM" id="CLU_028555_1_0_1"/>